<proteinExistence type="predicted"/>
<name>A0A6A4WTN1_AMPAM</name>
<gene>
    <name evidence="1" type="ORF">FJT64_018255</name>
</gene>
<sequence length="118" mass="13274">MESQRYSALYLGHTVVSSGYSKHMIPWVVKEVLRQARSEQVTLQLKHGSLVVASSSGGVVATHPVLQLSHFSQTVADPRCFLYFVRGAQPGSHAMYLYQLRDKDMDRIRSDAKNFDGF</sequence>
<evidence type="ECO:0000313" key="1">
    <source>
        <dbReference type="EMBL" id="KAF0310886.1"/>
    </source>
</evidence>
<protein>
    <submittedName>
        <fullName evidence="1">Uncharacterized protein</fullName>
    </submittedName>
</protein>
<dbReference type="SUPFAM" id="SSF50729">
    <property type="entry name" value="PH domain-like"/>
    <property type="match status" value="1"/>
</dbReference>
<comment type="caution">
    <text evidence="1">The sequence shown here is derived from an EMBL/GenBank/DDBJ whole genome shotgun (WGS) entry which is preliminary data.</text>
</comment>
<dbReference type="EMBL" id="VIIS01000285">
    <property type="protein sequence ID" value="KAF0310886.1"/>
    <property type="molecule type" value="Genomic_DNA"/>
</dbReference>
<reference evidence="1 2" key="1">
    <citation type="submission" date="2019-07" db="EMBL/GenBank/DDBJ databases">
        <title>Draft genome assembly of a fouling barnacle, Amphibalanus amphitrite (Darwin, 1854): The first reference genome for Thecostraca.</title>
        <authorList>
            <person name="Kim W."/>
        </authorList>
    </citation>
    <scope>NUCLEOTIDE SEQUENCE [LARGE SCALE GENOMIC DNA]</scope>
    <source>
        <strain evidence="1">SNU_AA5</strain>
        <tissue evidence="1">Soma without cirri and trophi</tissue>
    </source>
</reference>
<organism evidence="1 2">
    <name type="scientific">Amphibalanus amphitrite</name>
    <name type="common">Striped barnacle</name>
    <name type="synonym">Balanus amphitrite</name>
    <dbReference type="NCBI Taxonomy" id="1232801"/>
    <lineage>
        <taxon>Eukaryota</taxon>
        <taxon>Metazoa</taxon>
        <taxon>Ecdysozoa</taxon>
        <taxon>Arthropoda</taxon>
        <taxon>Crustacea</taxon>
        <taxon>Multicrustacea</taxon>
        <taxon>Cirripedia</taxon>
        <taxon>Thoracica</taxon>
        <taxon>Thoracicalcarea</taxon>
        <taxon>Balanomorpha</taxon>
        <taxon>Balanoidea</taxon>
        <taxon>Balanidae</taxon>
        <taxon>Amphibalaninae</taxon>
        <taxon>Amphibalanus</taxon>
    </lineage>
</organism>
<dbReference type="AlphaFoldDB" id="A0A6A4WTN1"/>
<keyword evidence="2" id="KW-1185">Reference proteome</keyword>
<evidence type="ECO:0000313" key="2">
    <source>
        <dbReference type="Proteomes" id="UP000440578"/>
    </source>
</evidence>
<dbReference type="Gene3D" id="2.30.29.30">
    <property type="entry name" value="Pleckstrin-homology domain (PH domain)/Phosphotyrosine-binding domain (PTB)"/>
    <property type="match status" value="1"/>
</dbReference>
<dbReference type="CDD" id="cd00934">
    <property type="entry name" value="PTB"/>
    <property type="match status" value="1"/>
</dbReference>
<accession>A0A6A4WTN1</accession>
<dbReference type="OrthoDB" id="295078at2759"/>
<dbReference type="Proteomes" id="UP000440578">
    <property type="component" value="Unassembled WGS sequence"/>
</dbReference>
<dbReference type="InterPro" id="IPR011993">
    <property type="entry name" value="PH-like_dom_sf"/>
</dbReference>